<feature type="transmembrane region" description="Helical" evidence="1">
    <location>
        <begin position="151"/>
        <end position="167"/>
    </location>
</feature>
<dbReference type="RefSeq" id="WP_126052373.1">
    <property type="nucleotide sequence ID" value="NZ_QYTV02000013.1"/>
</dbReference>
<organism evidence="3 4">
    <name type="scientific">Siminovitchia acidinfaciens</name>
    <dbReference type="NCBI Taxonomy" id="2321395"/>
    <lineage>
        <taxon>Bacteria</taxon>
        <taxon>Bacillati</taxon>
        <taxon>Bacillota</taxon>
        <taxon>Bacilli</taxon>
        <taxon>Bacillales</taxon>
        <taxon>Bacillaceae</taxon>
        <taxon>Siminovitchia</taxon>
    </lineage>
</organism>
<dbReference type="AlphaFoldDB" id="A0A429XTW7"/>
<dbReference type="CDD" id="cd03385">
    <property type="entry name" value="PAP2_BcrC_like"/>
    <property type="match status" value="1"/>
</dbReference>
<dbReference type="EMBL" id="QYTV02000013">
    <property type="protein sequence ID" value="RST71282.1"/>
    <property type="molecule type" value="Genomic_DNA"/>
</dbReference>
<keyword evidence="4" id="KW-1185">Reference proteome</keyword>
<evidence type="ECO:0000313" key="3">
    <source>
        <dbReference type="EMBL" id="RST71282.1"/>
    </source>
</evidence>
<protein>
    <submittedName>
        <fullName evidence="3">Undecaprenyl-diphosphatase</fullName>
    </submittedName>
</protein>
<feature type="transmembrane region" description="Helical" evidence="1">
    <location>
        <begin position="28"/>
        <end position="45"/>
    </location>
</feature>
<keyword evidence="1" id="KW-0472">Membrane</keyword>
<name>A0A429XTW7_9BACI</name>
<dbReference type="InterPro" id="IPR000326">
    <property type="entry name" value="PAP2/HPO"/>
</dbReference>
<dbReference type="Gene3D" id="1.20.144.10">
    <property type="entry name" value="Phosphatidic acid phosphatase type 2/haloperoxidase"/>
    <property type="match status" value="1"/>
</dbReference>
<reference evidence="3" key="1">
    <citation type="submission" date="2018-12" db="EMBL/GenBank/DDBJ databases">
        <authorList>
            <person name="Sun L."/>
            <person name="Chen Z."/>
        </authorList>
    </citation>
    <scope>NUCLEOTIDE SEQUENCE [LARGE SCALE GENOMIC DNA]</scope>
    <source>
        <strain evidence="3">3-2-2</strain>
    </source>
</reference>
<evidence type="ECO:0000256" key="1">
    <source>
        <dbReference type="SAM" id="Phobius"/>
    </source>
</evidence>
<dbReference type="Pfam" id="PF01569">
    <property type="entry name" value="PAP2"/>
    <property type="match status" value="1"/>
</dbReference>
<accession>A0A429XTW7</accession>
<feature type="transmembrane region" description="Helical" evidence="1">
    <location>
        <begin position="57"/>
        <end position="75"/>
    </location>
</feature>
<dbReference type="SUPFAM" id="SSF48317">
    <property type="entry name" value="Acid phosphatase/Vanadium-dependent haloperoxidase"/>
    <property type="match status" value="1"/>
</dbReference>
<dbReference type="GO" id="GO:0005886">
    <property type="term" value="C:plasma membrane"/>
    <property type="evidence" value="ECO:0007669"/>
    <property type="project" value="InterPro"/>
</dbReference>
<gene>
    <name evidence="3" type="ORF">D4T97_019155</name>
</gene>
<feature type="domain" description="Phosphatidic acid phosphatase type 2/haloperoxidase" evidence="2">
    <location>
        <begin position="57"/>
        <end position="166"/>
    </location>
</feature>
<feature type="transmembrane region" description="Helical" evidence="1">
    <location>
        <begin position="103"/>
        <end position="121"/>
    </location>
</feature>
<evidence type="ECO:0000313" key="4">
    <source>
        <dbReference type="Proteomes" id="UP000287156"/>
    </source>
</evidence>
<evidence type="ECO:0000259" key="2">
    <source>
        <dbReference type="SMART" id="SM00014"/>
    </source>
</evidence>
<dbReference type="PANTHER" id="PTHR14969">
    <property type="entry name" value="SPHINGOSINE-1-PHOSPHATE PHOSPHOHYDROLASE"/>
    <property type="match status" value="1"/>
</dbReference>
<feature type="transmembrane region" description="Helical" evidence="1">
    <location>
        <begin position="128"/>
        <end position="145"/>
    </location>
</feature>
<keyword evidence="1" id="KW-0812">Transmembrane</keyword>
<dbReference type="OrthoDB" id="9789113at2"/>
<proteinExistence type="predicted"/>
<dbReference type="InterPro" id="IPR033879">
    <property type="entry name" value="UPP_Pase"/>
</dbReference>
<dbReference type="InterPro" id="IPR036938">
    <property type="entry name" value="PAP2/HPO_sf"/>
</dbReference>
<comment type="caution">
    <text evidence="3">The sequence shown here is derived from an EMBL/GenBank/DDBJ whole genome shotgun (WGS) entry which is preliminary data.</text>
</comment>
<dbReference type="GO" id="GO:0050380">
    <property type="term" value="F:undecaprenyl-diphosphatase activity"/>
    <property type="evidence" value="ECO:0007669"/>
    <property type="project" value="InterPro"/>
</dbReference>
<dbReference type="Proteomes" id="UP000287156">
    <property type="component" value="Unassembled WGS sequence"/>
</dbReference>
<dbReference type="PANTHER" id="PTHR14969:SF58">
    <property type="entry name" value="UNDECAPRENYL-DIPHOSPHATASE BCRC"/>
    <property type="match status" value="1"/>
</dbReference>
<sequence>MNVDYQLFDMLNQFAGQNHLLDQTVMLFSKYGPILFGLVFVWLWLSKSGNPIDNRKIVLYALTITIIVLGINKVIELMYFRPRPFVTYTVNLLSDKVSSDPSFPSNHSAGAFAMACALFWYRRKIGSVLLIMAFFMALSRIYIGVHYPLDVTAGAIIALIVTAAVISQRRLLDPLYQNLIQGFRRSKDQKTYRNM</sequence>
<keyword evidence="1" id="KW-1133">Transmembrane helix</keyword>
<dbReference type="SMART" id="SM00014">
    <property type="entry name" value="acidPPc"/>
    <property type="match status" value="1"/>
</dbReference>